<dbReference type="Proteomes" id="UP001165136">
    <property type="component" value="Unassembled WGS sequence"/>
</dbReference>
<comment type="caution">
    <text evidence="1">The sequence shown here is derived from an EMBL/GenBank/DDBJ whole genome shotgun (WGS) entry which is preliminary data.</text>
</comment>
<organism evidence="1 2">
    <name type="scientific">Amycolatopsis taiwanensis</name>
    <dbReference type="NCBI Taxonomy" id="342230"/>
    <lineage>
        <taxon>Bacteria</taxon>
        <taxon>Bacillati</taxon>
        <taxon>Actinomycetota</taxon>
        <taxon>Actinomycetes</taxon>
        <taxon>Pseudonocardiales</taxon>
        <taxon>Pseudonocardiaceae</taxon>
        <taxon>Amycolatopsis</taxon>
    </lineage>
</organism>
<sequence>MDGFRDVDAVEPERFEAPGVGGNLRQRQPWIQGRVYLHCGHAKPIGSTAVSGRLRQDAGGTENRTAFAQFFLGGNPAETK</sequence>
<name>A0A9W6VKC9_9PSEU</name>
<gene>
    <name evidence="1" type="ORF">Atai01_69460</name>
</gene>
<proteinExistence type="predicted"/>
<dbReference type="AlphaFoldDB" id="A0A9W6VKC9"/>
<evidence type="ECO:0000313" key="1">
    <source>
        <dbReference type="EMBL" id="GLY70327.1"/>
    </source>
</evidence>
<protein>
    <submittedName>
        <fullName evidence="1">Uncharacterized protein</fullName>
    </submittedName>
</protein>
<keyword evidence="2" id="KW-1185">Reference proteome</keyword>
<evidence type="ECO:0000313" key="2">
    <source>
        <dbReference type="Proteomes" id="UP001165136"/>
    </source>
</evidence>
<reference evidence="1" key="1">
    <citation type="submission" date="2023-03" db="EMBL/GenBank/DDBJ databases">
        <title>Amycolatopsis taiwanensis NBRC 103393.</title>
        <authorList>
            <person name="Ichikawa N."/>
            <person name="Sato H."/>
            <person name="Tonouchi N."/>
        </authorList>
    </citation>
    <scope>NUCLEOTIDE SEQUENCE</scope>
    <source>
        <strain evidence="1">NBRC 103393</strain>
    </source>
</reference>
<dbReference type="EMBL" id="BSTI01000022">
    <property type="protein sequence ID" value="GLY70327.1"/>
    <property type="molecule type" value="Genomic_DNA"/>
</dbReference>
<accession>A0A9W6VKC9</accession>